<keyword evidence="1" id="KW-0472">Membrane</keyword>
<evidence type="ECO:0000256" key="1">
    <source>
        <dbReference type="SAM" id="Phobius"/>
    </source>
</evidence>
<evidence type="ECO:0000313" key="2">
    <source>
        <dbReference type="EMBL" id="CAH1414029.1"/>
    </source>
</evidence>
<dbReference type="Proteomes" id="UP001157418">
    <property type="component" value="Unassembled WGS sequence"/>
</dbReference>
<accession>A0AAU9LLB3</accession>
<gene>
    <name evidence="2" type="ORF">LVIROSA_LOCUS1965</name>
</gene>
<sequence length="77" mass="8741">MSANSLVVIRAPLKLCISSALFICCFCCFTHHRFLFSPSTVSMPLRQKRISSGVNGFGRFHIKRFFKFFVFFGGPVT</sequence>
<keyword evidence="1" id="KW-1133">Transmembrane helix</keyword>
<keyword evidence="3" id="KW-1185">Reference proteome</keyword>
<organism evidence="2 3">
    <name type="scientific">Lactuca virosa</name>
    <dbReference type="NCBI Taxonomy" id="75947"/>
    <lineage>
        <taxon>Eukaryota</taxon>
        <taxon>Viridiplantae</taxon>
        <taxon>Streptophyta</taxon>
        <taxon>Embryophyta</taxon>
        <taxon>Tracheophyta</taxon>
        <taxon>Spermatophyta</taxon>
        <taxon>Magnoliopsida</taxon>
        <taxon>eudicotyledons</taxon>
        <taxon>Gunneridae</taxon>
        <taxon>Pentapetalae</taxon>
        <taxon>asterids</taxon>
        <taxon>campanulids</taxon>
        <taxon>Asterales</taxon>
        <taxon>Asteraceae</taxon>
        <taxon>Cichorioideae</taxon>
        <taxon>Cichorieae</taxon>
        <taxon>Lactucinae</taxon>
        <taxon>Lactuca</taxon>
    </lineage>
</organism>
<evidence type="ECO:0000313" key="3">
    <source>
        <dbReference type="Proteomes" id="UP001157418"/>
    </source>
</evidence>
<dbReference type="AlphaFoldDB" id="A0AAU9LLB3"/>
<keyword evidence="1" id="KW-0812">Transmembrane</keyword>
<feature type="transmembrane region" description="Helical" evidence="1">
    <location>
        <begin position="12"/>
        <end position="36"/>
    </location>
</feature>
<protein>
    <recommendedName>
        <fullName evidence="4">Secreted protein</fullName>
    </recommendedName>
</protein>
<reference evidence="2 3" key="1">
    <citation type="submission" date="2022-01" db="EMBL/GenBank/DDBJ databases">
        <authorList>
            <person name="Xiong W."/>
            <person name="Schranz E."/>
        </authorList>
    </citation>
    <scope>NUCLEOTIDE SEQUENCE [LARGE SCALE GENOMIC DNA]</scope>
</reference>
<proteinExistence type="predicted"/>
<evidence type="ECO:0008006" key="4">
    <source>
        <dbReference type="Google" id="ProtNLM"/>
    </source>
</evidence>
<comment type="caution">
    <text evidence="2">The sequence shown here is derived from an EMBL/GenBank/DDBJ whole genome shotgun (WGS) entry which is preliminary data.</text>
</comment>
<dbReference type="EMBL" id="CAKMRJ010000001">
    <property type="protein sequence ID" value="CAH1414029.1"/>
    <property type="molecule type" value="Genomic_DNA"/>
</dbReference>
<name>A0AAU9LLB3_9ASTR</name>